<dbReference type="GO" id="GO:0000124">
    <property type="term" value="C:SAGA complex"/>
    <property type="evidence" value="ECO:0007669"/>
    <property type="project" value="UniProtKB-UniRule"/>
</dbReference>
<comment type="similarity">
    <text evidence="1">Belongs to the ENY2 family.</text>
</comment>
<dbReference type="OrthoDB" id="6221744at2759"/>
<keyword evidence="1" id="KW-0805">Transcription regulation</keyword>
<reference evidence="2 3" key="1">
    <citation type="submission" date="2016-07" db="EMBL/GenBank/DDBJ databases">
        <title>Pervasive Adenine N6-methylation of Active Genes in Fungi.</title>
        <authorList>
            <consortium name="DOE Joint Genome Institute"/>
            <person name="Mondo S.J."/>
            <person name="Dannebaum R.O."/>
            <person name="Kuo R.C."/>
            <person name="Labutti K."/>
            <person name="Haridas S."/>
            <person name="Kuo A."/>
            <person name="Salamov A."/>
            <person name="Ahrendt S.R."/>
            <person name="Lipzen A."/>
            <person name="Sullivan W."/>
            <person name="Andreopoulos W.B."/>
            <person name="Clum A."/>
            <person name="Lindquist E."/>
            <person name="Daum C."/>
            <person name="Ramamoorthy G.K."/>
            <person name="Gryganskyi A."/>
            <person name="Culley D."/>
            <person name="Magnuson J.K."/>
            <person name="James T.Y."/>
            <person name="O'Malley M.A."/>
            <person name="Stajich J.E."/>
            <person name="Spatafora J.W."/>
            <person name="Visel A."/>
            <person name="Grigoriev I.V."/>
        </authorList>
    </citation>
    <scope>NUCLEOTIDE SEQUENCE [LARGE SCALE GENOMIC DNA]</scope>
    <source>
        <strain evidence="2 3">NRRL 2496</strain>
    </source>
</reference>
<dbReference type="OMA" id="RLMCRNI"/>
<dbReference type="GO" id="GO:0071819">
    <property type="term" value="C:DUBm complex"/>
    <property type="evidence" value="ECO:0007669"/>
    <property type="project" value="UniProtKB-UniRule"/>
</dbReference>
<name>A0A1X2HDK9_SYNRA</name>
<keyword evidence="1" id="KW-0509">mRNA transport</keyword>
<keyword evidence="1" id="KW-0813">Transport</keyword>
<accession>A0A1X2HDK9</accession>
<dbReference type="AlphaFoldDB" id="A0A1X2HDK9"/>
<dbReference type="HAMAP" id="MF_03046">
    <property type="entry name" value="ENY2_Sus1"/>
    <property type="match status" value="1"/>
</dbReference>
<protein>
    <recommendedName>
        <fullName evidence="1">Transcription and mRNA export factor SUS1</fullName>
    </recommendedName>
</protein>
<dbReference type="GO" id="GO:0005643">
    <property type="term" value="C:nuclear pore"/>
    <property type="evidence" value="ECO:0007669"/>
    <property type="project" value="UniProtKB-UniRule"/>
</dbReference>
<gene>
    <name evidence="1" type="primary">SUS1</name>
    <name evidence="2" type="ORF">BCR43DRAFT_491665</name>
</gene>
<organism evidence="2 3">
    <name type="scientific">Syncephalastrum racemosum</name>
    <name type="common">Filamentous fungus</name>
    <dbReference type="NCBI Taxonomy" id="13706"/>
    <lineage>
        <taxon>Eukaryota</taxon>
        <taxon>Fungi</taxon>
        <taxon>Fungi incertae sedis</taxon>
        <taxon>Mucoromycota</taxon>
        <taxon>Mucoromycotina</taxon>
        <taxon>Mucoromycetes</taxon>
        <taxon>Mucorales</taxon>
        <taxon>Syncephalastraceae</taxon>
        <taxon>Syncephalastrum</taxon>
    </lineage>
</organism>
<evidence type="ECO:0000313" key="3">
    <source>
        <dbReference type="Proteomes" id="UP000242180"/>
    </source>
</evidence>
<dbReference type="STRING" id="13706.A0A1X2HDK9"/>
<dbReference type="GO" id="GO:0006368">
    <property type="term" value="P:transcription elongation by RNA polymerase II"/>
    <property type="evidence" value="ECO:0007669"/>
    <property type="project" value="UniProtKB-UniRule"/>
</dbReference>
<dbReference type="GO" id="GO:0003713">
    <property type="term" value="F:transcription coactivator activity"/>
    <property type="evidence" value="ECO:0007669"/>
    <property type="project" value="UniProtKB-UniRule"/>
</dbReference>
<evidence type="ECO:0000256" key="1">
    <source>
        <dbReference type="HAMAP-Rule" id="MF_03046"/>
    </source>
</evidence>
<dbReference type="GO" id="GO:0006325">
    <property type="term" value="P:chromatin organization"/>
    <property type="evidence" value="ECO:0007669"/>
    <property type="project" value="UniProtKB-KW"/>
</dbReference>
<keyword evidence="1" id="KW-0539">Nucleus</keyword>
<keyword evidence="1" id="KW-0653">Protein transport</keyword>
<dbReference type="InterPro" id="IPR018783">
    <property type="entry name" value="TF_ENY2"/>
</dbReference>
<comment type="function">
    <text evidence="1">Involved in mRNA export coupled transcription activation by association with both the TREX-2 and the SAGA complexes. At the promoters, SAGA is required for recruitment of the basal transcription machinery. It influences RNA polymerase II transcriptional activity through different activities such as TBP interaction and promoter selectivity, interaction with transcription activators, and chromatin modification through histone acetylation and deubiquitination. Within the SAGA complex, participates to a subcomplex required for deubiquitination of H2B and for the maintenance of steady-state H3 methylation levels. The TREX-2 complex functions in docking export-competent ribonucleoprotein particles (mRNPs) to the nuclear entrance of the nuclear pore complex (nuclear basket). TREX-2 participates in mRNA export and accurate chromatin positioning in the nucleus by tethering genes to the nuclear periphery. May also be involved in cytoplasmic mRNA decay by interaction with components of P-bodies.</text>
</comment>
<keyword evidence="1" id="KW-0804">Transcription</keyword>
<dbReference type="Pfam" id="PF10163">
    <property type="entry name" value="EnY2"/>
    <property type="match status" value="1"/>
</dbReference>
<dbReference type="Proteomes" id="UP000242180">
    <property type="component" value="Unassembled WGS sequence"/>
</dbReference>
<dbReference type="Gene3D" id="1.10.246.140">
    <property type="match status" value="1"/>
</dbReference>
<dbReference type="GO" id="GO:0015031">
    <property type="term" value="P:protein transport"/>
    <property type="evidence" value="ECO:0007669"/>
    <property type="project" value="UniProtKB-KW"/>
</dbReference>
<comment type="subcellular location">
    <subcellularLocation>
        <location evidence="1">Nucleus</location>
        <location evidence="1">Nucleoplasm</location>
    </subcellularLocation>
    <subcellularLocation>
        <location evidence="1">Cytoplasm</location>
        <location evidence="1">P-body</location>
    </subcellularLocation>
</comment>
<dbReference type="GO" id="GO:0005654">
    <property type="term" value="C:nucleoplasm"/>
    <property type="evidence" value="ECO:0007669"/>
    <property type="project" value="UniProtKB-SubCell"/>
</dbReference>
<keyword evidence="1" id="KW-0963">Cytoplasm</keyword>
<dbReference type="GO" id="GO:0006406">
    <property type="term" value="P:mRNA export from nucleus"/>
    <property type="evidence" value="ECO:0007669"/>
    <property type="project" value="UniProtKB-UniRule"/>
</dbReference>
<dbReference type="PANTHER" id="PTHR12514">
    <property type="entry name" value="ENHANCER OF YELLOW 2 TRANSCRIPTION FACTOR"/>
    <property type="match status" value="1"/>
</dbReference>
<keyword evidence="1" id="KW-0156">Chromatin regulator</keyword>
<comment type="subunit">
    <text evidence="1">Component of the nuclear pore complex (NPC)-associated TREX-2 complex (transcription and export complex 2), composed of at least SUS1, SAC3, THP1, SEM1, and CDC31. TREX-2 contains 2 SUS1 chains. The TREX-2 complex interacts with the nucleoporin NUP1. Component of the 1.8 MDa SAGA transcription coactivator-HAT complex. SAGA is built of 5 distinct domains with specialized functions. Within the SAGA complex, SUS1, SGF11, SGF73 and UBP8 form an additional subcomplex of SAGA called the DUB module (deubiquitination module). Interacts directly with THP1, SAC3, SGF11, and with the RNA polymerase II.</text>
</comment>
<dbReference type="InterPro" id="IPR038212">
    <property type="entry name" value="TF_EnY2_sf"/>
</dbReference>
<dbReference type="EMBL" id="MCGN01000005">
    <property type="protein sequence ID" value="ORY96416.1"/>
    <property type="molecule type" value="Genomic_DNA"/>
</dbReference>
<dbReference type="GO" id="GO:0000932">
    <property type="term" value="C:P-body"/>
    <property type="evidence" value="ECO:0007669"/>
    <property type="project" value="UniProtKB-SubCell"/>
</dbReference>
<dbReference type="GO" id="GO:0070390">
    <property type="term" value="C:transcription export complex 2"/>
    <property type="evidence" value="ECO:0007669"/>
    <property type="project" value="UniProtKB-UniRule"/>
</dbReference>
<comment type="caution">
    <text evidence="2">The sequence shown here is derived from an EMBL/GenBank/DDBJ whole genome shotgun (WGS) entry which is preliminary data.</text>
</comment>
<keyword evidence="1" id="KW-0010">Activator</keyword>
<sequence length="96" mass="11051">MSESDQIRDALSRHFVESGEKERLMRILKSRLAETGWTDALYAYARDHVRAQNTKNVSLDELLKETSDYGRSTVHESVKKELLVTIKRFLDAAPVE</sequence>
<keyword evidence="1" id="KW-0811">Translocation</keyword>
<dbReference type="InParanoid" id="A0A1X2HDK9"/>
<keyword evidence="3" id="KW-1185">Reference proteome</keyword>
<evidence type="ECO:0000313" key="2">
    <source>
        <dbReference type="EMBL" id="ORY96416.1"/>
    </source>
</evidence>
<proteinExistence type="inferred from homology"/>